<evidence type="ECO:0000313" key="3">
    <source>
        <dbReference type="EMBL" id="VZO35483.1"/>
    </source>
</evidence>
<dbReference type="SUPFAM" id="SSF48230">
    <property type="entry name" value="Chondroitin AC/alginate lyase"/>
    <property type="match status" value="1"/>
</dbReference>
<protein>
    <submittedName>
        <fullName evidence="3">Heparinase II/III-like protein</fullName>
    </submittedName>
</protein>
<evidence type="ECO:0000259" key="2">
    <source>
        <dbReference type="Pfam" id="PF07940"/>
    </source>
</evidence>
<dbReference type="GO" id="GO:0030313">
    <property type="term" value="C:cell envelope"/>
    <property type="evidence" value="ECO:0007669"/>
    <property type="project" value="UniProtKB-SubCell"/>
</dbReference>
<sequence>MLVLTDEDVHQLRRSADSDAVDGTLYRSLRERADRWSGTPGLTTPGGTMSWWHVSWERIADVAAMQRLEPSEQYATWLHEETLRIVRASEDAWIGPFFRARGPVAVGALETAHLTLAVSTAAGLCPDVFDAGEHDEISAVLRDRGQVLCRRFLDRSEGIPAAAAPAGPRRELNNWAMVLLNGYGTASAFLSDRGGIAETIERFGILTGLFEPDSYGESVQYWNYAASQLSHLHDVIRAYDPALAAGLDLDCYTRCVPWVASSHLHMKPLAGHGDQPQPRALNFGDSGSTFRPSADVLLHIAARAARSHPAEAGLARWLFEETYAGPEQGRGEGESFGFVNSFRWSSLLLLREAAAPLSPNAAGLDLARSFAEGTAVVRDRWEATQTVLGVHGSHDPMKVASHRHADQNSFILVHQGERIFVDPGHCCYRLETQRIATLSTSHNTLTFVGADGPIEQLKSVHSLQYPGARPSIERDGDVTIVTSDAGAAYPDPIRSVVRTWVTRLPHAVFIIDHVLADEPVQVETHFVLNNRDGALRVDEHDLFRAPERAATLTARRNGAGARLVRAASTDGGADLAQTPLRRWGYVHDYYHPEPNQVGQGREGSASIYTFATDRAATDYLAVHALTLGDADALDHWEVTGSLTEGLVISRDGAPYLQLRSAGGPVIADATEQAPARVSS</sequence>
<comment type="subcellular location">
    <subcellularLocation>
        <location evidence="1">Cell envelope</location>
    </subcellularLocation>
</comment>
<feature type="domain" description="Heparinase II/III-like C-terminal" evidence="2">
    <location>
        <begin position="391"/>
        <end position="560"/>
    </location>
</feature>
<dbReference type="AlphaFoldDB" id="A0A7M4DEZ0"/>
<name>A0A7M4DEZ0_9MICO</name>
<evidence type="ECO:0000256" key="1">
    <source>
        <dbReference type="ARBA" id="ARBA00004196"/>
    </source>
</evidence>
<gene>
    <name evidence="3" type="ORF">HALOF300_00681</name>
</gene>
<reference evidence="3 4" key="1">
    <citation type="submission" date="2019-11" db="EMBL/GenBank/DDBJ databases">
        <authorList>
            <person name="Criscuolo A."/>
        </authorList>
    </citation>
    <scope>NUCLEOTIDE SEQUENCE [LARGE SCALE GENOMIC DNA]</scope>
    <source>
        <strain evidence="3">CIP111667</strain>
    </source>
</reference>
<organism evidence="3 4">
    <name type="scientific">Occultella aeris</name>
    <dbReference type="NCBI Taxonomy" id="2761496"/>
    <lineage>
        <taxon>Bacteria</taxon>
        <taxon>Bacillati</taxon>
        <taxon>Actinomycetota</taxon>
        <taxon>Actinomycetes</taxon>
        <taxon>Micrococcales</taxon>
        <taxon>Ruaniaceae</taxon>
        <taxon>Occultella</taxon>
    </lineage>
</organism>
<dbReference type="Pfam" id="PF07940">
    <property type="entry name" value="Hepar_II_III_C"/>
    <property type="match status" value="1"/>
</dbReference>
<proteinExistence type="predicted"/>
<dbReference type="EMBL" id="CACRYJ010000011">
    <property type="protein sequence ID" value="VZO35483.1"/>
    <property type="molecule type" value="Genomic_DNA"/>
</dbReference>
<comment type="caution">
    <text evidence="3">The sequence shown here is derived from an EMBL/GenBank/DDBJ whole genome shotgun (WGS) entry which is preliminary data.</text>
</comment>
<dbReference type="InterPro" id="IPR012480">
    <property type="entry name" value="Hepar_II_III_C"/>
</dbReference>
<dbReference type="Gene3D" id="1.50.10.100">
    <property type="entry name" value="Chondroitin AC/alginate lyase"/>
    <property type="match status" value="1"/>
</dbReference>
<evidence type="ECO:0000313" key="4">
    <source>
        <dbReference type="Proteomes" id="UP000419743"/>
    </source>
</evidence>
<accession>A0A7M4DEZ0</accession>
<dbReference type="Proteomes" id="UP000419743">
    <property type="component" value="Unassembled WGS sequence"/>
</dbReference>
<dbReference type="InterPro" id="IPR008929">
    <property type="entry name" value="Chondroitin_lyas"/>
</dbReference>
<dbReference type="Gene3D" id="2.70.98.70">
    <property type="match status" value="1"/>
</dbReference>
<dbReference type="RefSeq" id="WP_156739275.1">
    <property type="nucleotide sequence ID" value="NZ_CACRYJ010000011.1"/>
</dbReference>
<keyword evidence="4" id="KW-1185">Reference proteome</keyword>
<dbReference type="GO" id="GO:0016829">
    <property type="term" value="F:lyase activity"/>
    <property type="evidence" value="ECO:0007669"/>
    <property type="project" value="InterPro"/>
</dbReference>